<keyword evidence="2" id="KW-1185">Reference proteome</keyword>
<dbReference type="OrthoDB" id="68317at2759"/>
<comment type="caution">
    <text evidence="1">The sequence shown here is derived from an EMBL/GenBank/DDBJ whole genome shotgun (WGS) entry which is preliminary data.</text>
</comment>
<dbReference type="Proteomes" id="UP000243579">
    <property type="component" value="Unassembled WGS sequence"/>
</dbReference>
<sequence>MLYWGSRTLRKIFHLERSTRSVSLRPSFHSDDVQLLKAACVEISSVIERRSLELLFHDEEHPDTELQKVTSDFLAQFTDVHRPSVVGLSPQPAPSGAIPKAPDVDALAAVSSWALNPFESSVTEGEITLTEPEALNVHRKPVLLMYERAVSDQLFKALGVDVLHSPFKISLDEWVGGKLASDTAQSQLAAFAKASDRGDHGDPALALVARHVCATVLFELSSIYPVPLSVDAVVGQSHFAAFHPSVRSYVDARHRYVAAPGVDSDLFAPAAHSLPAVYGDVTTVAATPTPLLQVLSPPLPRHQHHHDAMLQVPSP</sequence>
<protein>
    <submittedName>
        <fullName evidence="1">Uncharacterized protein</fullName>
    </submittedName>
</protein>
<organism evidence="1 2">
    <name type="scientific">Achlya hypogyna</name>
    <name type="common">Oomycete</name>
    <name type="synonym">Protoachlya hypogyna</name>
    <dbReference type="NCBI Taxonomy" id="1202772"/>
    <lineage>
        <taxon>Eukaryota</taxon>
        <taxon>Sar</taxon>
        <taxon>Stramenopiles</taxon>
        <taxon>Oomycota</taxon>
        <taxon>Saprolegniomycetes</taxon>
        <taxon>Saprolegniales</taxon>
        <taxon>Achlyaceae</taxon>
        <taxon>Achlya</taxon>
    </lineage>
</organism>
<reference evidence="1 2" key="1">
    <citation type="journal article" date="2014" name="Genome Biol. Evol.">
        <title>The secreted proteins of Achlya hypogyna and Thraustotheca clavata identify the ancestral oomycete secretome and reveal gene acquisitions by horizontal gene transfer.</title>
        <authorList>
            <person name="Misner I."/>
            <person name="Blouin N."/>
            <person name="Leonard G."/>
            <person name="Richards T.A."/>
            <person name="Lane C.E."/>
        </authorList>
    </citation>
    <scope>NUCLEOTIDE SEQUENCE [LARGE SCALE GENOMIC DNA]</scope>
    <source>
        <strain evidence="1 2">ATCC 48635</strain>
    </source>
</reference>
<accession>A0A1V9YQE2</accession>
<proteinExistence type="predicted"/>
<name>A0A1V9YQE2_ACHHY</name>
<gene>
    <name evidence="1" type="ORF">ACHHYP_07813</name>
</gene>
<evidence type="ECO:0000313" key="2">
    <source>
        <dbReference type="Proteomes" id="UP000243579"/>
    </source>
</evidence>
<evidence type="ECO:0000313" key="1">
    <source>
        <dbReference type="EMBL" id="OQR87979.1"/>
    </source>
</evidence>
<dbReference type="AlphaFoldDB" id="A0A1V9YQE2"/>
<dbReference type="EMBL" id="JNBR01001416">
    <property type="protein sequence ID" value="OQR87979.1"/>
    <property type="molecule type" value="Genomic_DNA"/>
</dbReference>